<dbReference type="AlphaFoldDB" id="A0A9R0JH30"/>
<dbReference type="Gene3D" id="3.20.20.80">
    <property type="entry name" value="Glycosidases"/>
    <property type="match status" value="1"/>
</dbReference>
<sequence>MAFYPSLKSTISFIILFISLQNFQVSSAVKGGYWFPDNGLASSDIDSTLFTHLFCAFANLNLQTNQLIVPSECASFPRTVRGKNSAVKALLSIGGGNAQSSDYNNMARNPTSRKTFIDSSINVALANGYDGLDLDWEQQSTVDEMNNLAVLLREWRAAVRAKASSTGRPQLILTAALHYSPRANAAATFPAQAIADSLDWVNVMAYDFVAPAWSPQPFVTQPHASLRNPSSTAASGSGGITAWINAGVPAKKLVLGFPFYGYAWRLSNPNSNGILAPSTGGDTSVGGGTPSYKQIKDFISQRGATVRYDNNYVTNYCYSGSTWIAYDDTQTIATKVAYAKSTASLLGYFAWSLGQDQNWALSRQASQTWGA</sequence>
<evidence type="ECO:0000256" key="4">
    <source>
        <dbReference type="ARBA" id="ARBA00023180"/>
    </source>
</evidence>
<keyword evidence="9" id="KW-1185">Reference proteome</keyword>
<feature type="signal peptide" evidence="7">
    <location>
        <begin position="1"/>
        <end position="28"/>
    </location>
</feature>
<dbReference type="PANTHER" id="PTHR11177:SF383">
    <property type="entry name" value="GLYCOSYL HYDROLASE FAMILY PROTEIN WITH CHITINASE INSERTION DOMAIN-CONTAINING PROTEIN"/>
    <property type="match status" value="1"/>
</dbReference>
<dbReference type="InterPro" id="IPR029070">
    <property type="entry name" value="Chitinase_insertion_sf"/>
</dbReference>
<evidence type="ECO:0000256" key="6">
    <source>
        <dbReference type="RuleBase" id="RU000489"/>
    </source>
</evidence>
<dbReference type="PANTHER" id="PTHR11177">
    <property type="entry name" value="CHITINASE"/>
    <property type="match status" value="1"/>
</dbReference>
<dbReference type="Proteomes" id="UP000813463">
    <property type="component" value="Chromosome 2"/>
</dbReference>
<evidence type="ECO:0000313" key="10">
    <source>
        <dbReference type="RefSeq" id="XP_021835210.1"/>
    </source>
</evidence>
<evidence type="ECO:0000256" key="7">
    <source>
        <dbReference type="SAM" id="SignalP"/>
    </source>
</evidence>
<dbReference type="FunFam" id="3.10.50.10:FF:000003">
    <property type="entry name" value="Class V chitinase CHIT5b"/>
    <property type="match status" value="1"/>
</dbReference>
<keyword evidence="4" id="KW-0325">Glycoprotein</keyword>
<dbReference type="RefSeq" id="XP_021835210.1">
    <property type="nucleotide sequence ID" value="XM_021979518.2"/>
</dbReference>
<dbReference type="GO" id="GO:0005975">
    <property type="term" value="P:carbohydrate metabolic process"/>
    <property type="evidence" value="ECO:0007669"/>
    <property type="project" value="InterPro"/>
</dbReference>
<evidence type="ECO:0000256" key="2">
    <source>
        <dbReference type="ARBA" id="ARBA00022729"/>
    </source>
</evidence>
<dbReference type="GO" id="GO:0008061">
    <property type="term" value="F:chitin binding"/>
    <property type="evidence" value="ECO:0007669"/>
    <property type="project" value="InterPro"/>
</dbReference>
<dbReference type="InterPro" id="IPR011583">
    <property type="entry name" value="Chitinase_II/V-like_cat"/>
</dbReference>
<dbReference type="GO" id="GO:0004568">
    <property type="term" value="F:chitinase activity"/>
    <property type="evidence" value="ECO:0000318"/>
    <property type="project" value="GO_Central"/>
</dbReference>
<dbReference type="CDD" id="cd02879">
    <property type="entry name" value="GH18_plant_chitinase_class_V"/>
    <property type="match status" value="1"/>
</dbReference>
<evidence type="ECO:0000259" key="8">
    <source>
        <dbReference type="PROSITE" id="PS51910"/>
    </source>
</evidence>
<dbReference type="InterPro" id="IPR017853">
    <property type="entry name" value="GH"/>
</dbReference>
<dbReference type="GO" id="GO:0005576">
    <property type="term" value="C:extracellular region"/>
    <property type="evidence" value="ECO:0000318"/>
    <property type="project" value="GO_Central"/>
</dbReference>
<dbReference type="Gene3D" id="3.10.50.10">
    <property type="match status" value="1"/>
</dbReference>
<comment type="similarity">
    <text evidence="1">Belongs to the glycosyl hydrolase 18 family. Chitinase class V subfamily.</text>
</comment>
<keyword evidence="3 6" id="KW-0378">Hydrolase</keyword>
<feature type="domain" description="GH18" evidence="8">
    <location>
        <begin position="28"/>
        <end position="371"/>
    </location>
</feature>
<reference evidence="9" key="1">
    <citation type="journal article" date="2021" name="Nat. Commun.">
        <title>Genomic analyses provide insights into spinach domestication and the genetic basis of agronomic traits.</title>
        <authorList>
            <person name="Cai X."/>
            <person name="Sun X."/>
            <person name="Xu C."/>
            <person name="Sun H."/>
            <person name="Wang X."/>
            <person name="Ge C."/>
            <person name="Zhang Z."/>
            <person name="Wang Q."/>
            <person name="Fei Z."/>
            <person name="Jiao C."/>
            <person name="Wang Q."/>
        </authorList>
    </citation>
    <scope>NUCLEOTIDE SEQUENCE [LARGE SCALE GENOMIC DNA]</scope>
    <source>
        <strain evidence="9">cv. Varoflay</strain>
    </source>
</reference>
<accession>A0A9R0JH30</accession>
<dbReference type="InterPro" id="IPR050314">
    <property type="entry name" value="Glycosyl_Hydrlase_18"/>
</dbReference>
<keyword evidence="2 7" id="KW-0732">Signal</keyword>
<dbReference type="SMART" id="SM00636">
    <property type="entry name" value="Glyco_18"/>
    <property type="match status" value="1"/>
</dbReference>
<organism evidence="9 10">
    <name type="scientific">Spinacia oleracea</name>
    <name type="common">Spinach</name>
    <dbReference type="NCBI Taxonomy" id="3562"/>
    <lineage>
        <taxon>Eukaryota</taxon>
        <taxon>Viridiplantae</taxon>
        <taxon>Streptophyta</taxon>
        <taxon>Embryophyta</taxon>
        <taxon>Tracheophyta</taxon>
        <taxon>Spermatophyta</taxon>
        <taxon>Magnoliopsida</taxon>
        <taxon>eudicotyledons</taxon>
        <taxon>Gunneridae</taxon>
        <taxon>Pentapetalae</taxon>
        <taxon>Caryophyllales</taxon>
        <taxon>Chenopodiaceae</taxon>
        <taxon>Chenopodioideae</taxon>
        <taxon>Anserineae</taxon>
        <taxon>Spinacia</taxon>
    </lineage>
</organism>
<dbReference type="SUPFAM" id="SSF51445">
    <property type="entry name" value="(Trans)glycosidases"/>
    <property type="match status" value="1"/>
</dbReference>
<feature type="chain" id="PRO_5040517616" evidence="7">
    <location>
        <begin position="29"/>
        <end position="371"/>
    </location>
</feature>
<dbReference type="PROSITE" id="PS01095">
    <property type="entry name" value="GH18_1"/>
    <property type="match status" value="1"/>
</dbReference>
<dbReference type="Pfam" id="PF00704">
    <property type="entry name" value="Glyco_hydro_18"/>
    <property type="match status" value="1"/>
</dbReference>
<evidence type="ECO:0000313" key="9">
    <source>
        <dbReference type="Proteomes" id="UP000813463"/>
    </source>
</evidence>
<keyword evidence="5 6" id="KW-0326">Glycosidase</keyword>
<evidence type="ECO:0000256" key="5">
    <source>
        <dbReference type="ARBA" id="ARBA00023295"/>
    </source>
</evidence>
<protein>
    <submittedName>
        <fullName evidence="10">Class V chitinase</fullName>
    </submittedName>
</protein>
<dbReference type="PROSITE" id="PS51910">
    <property type="entry name" value="GH18_2"/>
    <property type="match status" value="1"/>
</dbReference>
<evidence type="ECO:0000256" key="3">
    <source>
        <dbReference type="ARBA" id="ARBA00022801"/>
    </source>
</evidence>
<reference evidence="10" key="2">
    <citation type="submission" date="2025-08" db="UniProtKB">
        <authorList>
            <consortium name="RefSeq"/>
        </authorList>
    </citation>
    <scope>IDENTIFICATION</scope>
    <source>
        <tissue evidence="10">Leaf</tissue>
    </source>
</reference>
<dbReference type="KEGG" id="soe:110774917"/>
<name>A0A9R0JH30_SPIOL</name>
<gene>
    <name evidence="10" type="primary">LOC110774917</name>
</gene>
<dbReference type="InterPro" id="IPR001223">
    <property type="entry name" value="Glyco_hydro18_cat"/>
</dbReference>
<dbReference type="InterPro" id="IPR001579">
    <property type="entry name" value="Glyco_hydro_18_chit_AS"/>
</dbReference>
<dbReference type="GeneID" id="110774917"/>
<evidence type="ECO:0000256" key="1">
    <source>
        <dbReference type="ARBA" id="ARBA00008682"/>
    </source>
</evidence>
<proteinExistence type="inferred from homology"/>
<dbReference type="OrthoDB" id="73875at2759"/>
<dbReference type="GO" id="GO:0006032">
    <property type="term" value="P:chitin catabolic process"/>
    <property type="evidence" value="ECO:0000318"/>
    <property type="project" value="GO_Central"/>
</dbReference>
<dbReference type="SUPFAM" id="SSF54556">
    <property type="entry name" value="Chitinase insertion domain"/>
    <property type="match status" value="1"/>
</dbReference>